<feature type="compositionally biased region" description="Basic and acidic residues" evidence="4">
    <location>
        <begin position="410"/>
        <end position="435"/>
    </location>
</feature>
<feature type="compositionally biased region" description="Polar residues" evidence="4">
    <location>
        <begin position="1"/>
        <end position="29"/>
    </location>
</feature>
<feature type="compositionally biased region" description="Basic and acidic residues" evidence="4">
    <location>
        <begin position="353"/>
        <end position="397"/>
    </location>
</feature>
<protein>
    <recommendedName>
        <fullName evidence="5">HMG box domain-containing protein</fullName>
    </recommendedName>
</protein>
<feature type="compositionally biased region" description="Low complexity" evidence="4">
    <location>
        <begin position="39"/>
        <end position="48"/>
    </location>
</feature>
<organism evidence="6 7">
    <name type="scientific">Stephanodiscus triporus</name>
    <dbReference type="NCBI Taxonomy" id="2934178"/>
    <lineage>
        <taxon>Eukaryota</taxon>
        <taxon>Sar</taxon>
        <taxon>Stramenopiles</taxon>
        <taxon>Ochrophyta</taxon>
        <taxon>Bacillariophyta</taxon>
        <taxon>Coscinodiscophyceae</taxon>
        <taxon>Thalassiosirophycidae</taxon>
        <taxon>Stephanodiscales</taxon>
        <taxon>Stephanodiscaceae</taxon>
        <taxon>Stephanodiscus</taxon>
    </lineage>
</organism>
<feature type="compositionally biased region" description="Basic residues" evidence="4">
    <location>
        <begin position="523"/>
        <end position="536"/>
    </location>
</feature>
<feature type="region of interest" description="Disordered" evidence="4">
    <location>
        <begin position="1"/>
        <end position="54"/>
    </location>
</feature>
<feature type="region of interest" description="Disordered" evidence="4">
    <location>
        <begin position="515"/>
        <end position="536"/>
    </location>
</feature>
<dbReference type="PROSITE" id="PS50118">
    <property type="entry name" value="HMG_BOX_2"/>
    <property type="match status" value="1"/>
</dbReference>
<gene>
    <name evidence="6" type="ORF">ACHAW5_010850</name>
</gene>
<feature type="DNA-binding region" description="HMG box" evidence="3">
    <location>
        <begin position="437"/>
        <end position="484"/>
    </location>
</feature>
<dbReference type="PANTHER" id="PTHR46040:SF3">
    <property type="entry name" value="HIGH MOBILITY GROUP PROTEIN 2"/>
    <property type="match status" value="1"/>
</dbReference>
<keyword evidence="2 3" id="KW-0539">Nucleus</keyword>
<feature type="compositionally biased region" description="Polar residues" evidence="4">
    <location>
        <begin position="176"/>
        <end position="194"/>
    </location>
</feature>
<dbReference type="EMBL" id="JALLAZ020001499">
    <property type="protein sequence ID" value="KAL3773953.1"/>
    <property type="molecule type" value="Genomic_DNA"/>
</dbReference>
<evidence type="ECO:0000313" key="7">
    <source>
        <dbReference type="Proteomes" id="UP001530315"/>
    </source>
</evidence>
<evidence type="ECO:0000256" key="2">
    <source>
        <dbReference type="ARBA" id="ARBA00023242"/>
    </source>
</evidence>
<keyword evidence="1 3" id="KW-0238">DNA-binding</keyword>
<dbReference type="InterPro" id="IPR009071">
    <property type="entry name" value="HMG_box_dom"/>
</dbReference>
<evidence type="ECO:0000313" key="6">
    <source>
        <dbReference type="EMBL" id="KAL3773953.1"/>
    </source>
</evidence>
<dbReference type="GO" id="GO:0003677">
    <property type="term" value="F:DNA binding"/>
    <property type="evidence" value="ECO:0007669"/>
    <property type="project" value="UniProtKB-UniRule"/>
</dbReference>
<dbReference type="InterPro" id="IPR051965">
    <property type="entry name" value="ChromReg_NeuronalGeneExpr"/>
</dbReference>
<dbReference type="InterPro" id="IPR036910">
    <property type="entry name" value="HMG_box_dom_sf"/>
</dbReference>
<comment type="caution">
    <text evidence="6">The sequence shown here is derived from an EMBL/GenBank/DDBJ whole genome shotgun (WGS) entry which is preliminary data.</text>
</comment>
<feature type="region of interest" description="Disordered" evidence="4">
    <location>
        <begin position="347"/>
        <end position="438"/>
    </location>
</feature>
<proteinExistence type="predicted"/>
<feature type="compositionally biased region" description="Acidic residues" evidence="4">
    <location>
        <begin position="398"/>
        <end position="407"/>
    </location>
</feature>
<evidence type="ECO:0000259" key="5">
    <source>
        <dbReference type="PROSITE" id="PS50118"/>
    </source>
</evidence>
<evidence type="ECO:0000256" key="3">
    <source>
        <dbReference type="PROSITE-ProRule" id="PRU00267"/>
    </source>
</evidence>
<dbReference type="SUPFAM" id="SSF47095">
    <property type="entry name" value="HMG-box"/>
    <property type="match status" value="2"/>
</dbReference>
<feature type="region of interest" description="Disordered" evidence="4">
    <location>
        <begin position="171"/>
        <end position="194"/>
    </location>
</feature>
<dbReference type="AlphaFoldDB" id="A0ABD3NDE3"/>
<name>A0ABD3NDE3_9STRA</name>
<feature type="domain" description="HMG box" evidence="5">
    <location>
        <begin position="437"/>
        <end position="484"/>
    </location>
</feature>
<keyword evidence="7" id="KW-1185">Reference proteome</keyword>
<evidence type="ECO:0000256" key="4">
    <source>
        <dbReference type="SAM" id="MobiDB-lite"/>
    </source>
</evidence>
<accession>A0ABD3NDE3</accession>
<sequence length="536" mass="57252">MIRQEATSAGTDVQGVNVNQAGGSMSTAQAPDDSQGKNPSAPADSSSDLAGIMGMNTNMNAMNSLMLNQGLGNNTNMGGTGGADGDNPIGLNSVMNTMLLNNAMQQQQVQGMNMMNPQVLQMMMNQGMIVPQTGQMGMNNYFPQGIMNPSMGMMGGMGNFKAMGGGNMNVPGADNSGATAATAPQTHGNDNDGSSLLSQLMMNPLAAQMMAQGINPMMLLGMGMGGIGHNQLGNANPLAALAMGIPERGVGLPMMANPTTRGGGAGCLTLPMMANTTFGGGTATPAPLFATNNTAIREDGVLKQPVTNLKAGKNWTKKMKVKNKPKRPLSAYNYFFREERARILDSITKPAQTKKDSSNDGDIEVEKKEGEGEDTGKVEVKKEDDEKNLKNTKSVKDGDEENEEETDNVVSEKKGHDDDETERKDYDNVGVDGKKIPHGKIGFENLAKEIGKRWQELGPGEMEKFKKLADEDMTRYKCEMEAFLAKEAQAVGAAGDGNLMAASAFRVFNTKRSHYVDNDVKPKQKRPKQKRSKTIA</sequence>
<dbReference type="Proteomes" id="UP001530315">
    <property type="component" value="Unassembled WGS sequence"/>
</dbReference>
<dbReference type="PANTHER" id="PTHR46040">
    <property type="entry name" value="HIGH MOBILITY GROUP PROTEIN 2"/>
    <property type="match status" value="1"/>
</dbReference>
<dbReference type="Gene3D" id="1.10.30.10">
    <property type="entry name" value="High mobility group box domain"/>
    <property type="match status" value="2"/>
</dbReference>
<evidence type="ECO:0000256" key="1">
    <source>
        <dbReference type="ARBA" id="ARBA00023125"/>
    </source>
</evidence>
<dbReference type="GO" id="GO:0005634">
    <property type="term" value="C:nucleus"/>
    <property type="evidence" value="ECO:0007669"/>
    <property type="project" value="UniProtKB-UniRule"/>
</dbReference>
<reference evidence="6 7" key="1">
    <citation type="submission" date="2024-10" db="EMBL/GenBank/DDBJ databases">
        <title>Updated reference genomes for cyclostephanoid diatoms.</title>
        <authorList>
            <person name="Roberts W.R."/>
            <person name="Alverson A.J."/>
        </authorList>
    </citation>
    <scope>NUCLEOTIDE SEQUENCE [LARGE SCALE GENOMIC DNA]</scope>
    <source>
        <strain evidence="6 7">AJA276-08</strain>
    </source>
</reference>